<reference evidence="1 2" key="1">
    <citation type="submission" date="2019-12" db="EMBL/GenBank/DDBJ databases">
        <authorList>
            <person name="Kim Y.S."/>
        </authorList>
    </citation>
    <scope>NUCLEOTIDE SEQUENCE [LARGE SCALE GENOMIC DNA]</scope>
    <source>
        <strain evidence="1 2">MMS17-SY077</strain>
    </source>
</reference>
<protein>
    <submittedName>
        <fullName evidence="1">Uncharacterized protein</fullName>
    </submittedName>
</protein>
<sequence length="72" mass="7851">MTASTPAEPAALDRTARAELLERLLVATAAAHGVHEAEELGGVYDEEWPHWYAEFLADAVSAAGYRIVQVER</sequence>
<keyword evidence="2" id="KW-1185">Reference proteome</keyword>
<name>A0A6I4NSK0_9MICO</name>
<dbReference type="EMBL" id="WSTA01000003">
    <property type="protein sequence ID" value="MWB97233.1"/>
    <property type="molecule type" value="Genomic_DNA"/>
</dbReference>
<proteinExistence type="predicted"/>
<evidence type="ECO:0000313" key="2">
    <source>
        <dbReference type="Proteomes" id="UP000438182"/>
    </source>
</evidence>
<evidence type="ECO:0000313" key="1">
    <source>
        <dbReference type="EMBL" id="MWB97233.1"/>
    </source>
</evidence>
<gene>
    <name evidence="1" type="ORF">GB864_01465</name>
</gene>
<dbReference type="Proteomes" id="UP000438182">
    <property type="component" value="Unassembled WGS sequence"/>
</dbReference>
<organism evidence="1 2">
    <name type="scientific">Agromyces seonyuensis</name>
    <dbReference type="NCBI Taxonomy" id="2662446"/>
    <lineage>
        <taxon>Bacteria</taxon>
        <taxon>Bacillati</taxon>
        <taxon>Actinomycetota</taxon>
        <taxon>Actinomycetes</taxon>
        <taxon>Micrococcales</taxon>
        <taxon>Microbacteriaceae</taxon>
        <taxon>Agromyces</taxon>
    </lineage>
</organism>
<accession>A0A6I4NSK0</accession>
<dbReference type="AlphaFoldDB" id="A0A6I4NSK0"/>
<comment type="caution">
    <text evidence="1">The sequence shown here is derived from an EMBL/GenBank/DDBJ whole genome shotgun (WGS) entry which is preliminary data.</text>
</comment>
<dbReference type="RefSeq" id="WP_160422510.1">
    <property type="nucleotide sequence ID" value="NZ_WSTA01000003.1"/>
</dbReference>